<evidence type="ECO:0000313" key="13">
    <source>
        <dbReference type="EMBL" id="CAF0744251.1"/>
    </source>
</evidence>
<dbReference type="Gene3D" id="3.40.630.30">
    <property type="match status" value="1"/>
</dbReference>
<evidence type="ECO:0000256" key="6">
    <source>
        <dbReference type="ARBA" id="ARBA00048490"/>
    </source>
</evidence>
<dbReference type="PROSITE" id="PS51186">
    <property type="entry name" value="GNAT"/>
    <property type="match status" value="1"/>
</dbReference>
<accession>A0A814EQQ8</accession>
<comment type="catalytic activity">
    <reaction evidence="11">
        <text>N-terminal L-methionyl-L-threonyl-[protein] + acetyl-CoA = N-terminal N(alpha)-acetyl-L-methionyl-L-threonyl-[protein] + CoA + H(+)</text>
        <dbReference type="Rhea" id="RHEA:50576"/>
        <dbReference type="Rhea" id="RHEA-COMP:12732"/>
        <dbReference type="Rhea" id="RHEA-COMP:12733"/>
        <dbReference type="ChEBI" id="CHEBI:15378"/>
        <dbReference type="ChEBI" id="CHEBI:57287"/>
        <dbReference type="ChEBI" id="CHEBI:57288"/>
        <dbReference type="ChEBI" id="CHEBI:133404"/>
        <dbReference type="ChEBI" id="CHEBI:133405"/>
        <dbReference type="EC" id="2.3.1.258"/>
    </reaction>
</comment>
<dbReference type="InterPro" id="IPR000182">
    <property type="entry name" value="GNAT_dom"/>
</dbReference>
<evidence type="ECO:0000256" key="9">
    <source>
        <dbReference type="ARBA" id="ARBA00049002"/>
    </source>
</evidence>
<evidence type="ECO:0000256" key="7">
    <source>
        <dbReference type="ARBA" id="ARBA00048618"/>
    </source>
</evidence>
<dbReference type="EMBL" id="CAJNOM010000069">
    <property type="protein sequence ID" value="CAF0972709.1"/>
    <property type="molecule type" value="Genomic_DNA"/>
</dbReference>
<organism evidence="14 15">
    <name type="scientific">Adineta steineri</name>
    <dbReference type="NCBI Taxonomy" id="433720"/>
    <lineage>
        <taxon>Eukaryota</taxon>
        <taxon>Metazoa</taxon>
        <taxon>Spiralia</taxon>
        <taxon>Gnathifera</taxon>
        <taxon>Rotifera</taxon>
        <taxon>Eurotatoria</taxon>
        <taxon>Bdelloidea</taxon>
        <taxon>Adinetida</taxon>
        <taxon>Adinetidae</taxon>
        <taxon>Adineta</taxon>
    </lineage>
</organism>
<evidence type="ECO:0000256" key="2">
    <source>
        <dbReference type="ARBA" id="ARBA00023315"/>
    </source>
</evidence>
<dbReference type="GO" id="GO:0007064">
    <property type="term" value="P:mitotic sister chromatid cohesion"/>
    <property type="evidence" value="ECO:0007669"/>
    <property type="project" value="TreeGrafter"/>
</dbReference>
<evidence type="ECO:0000259" key="12">
    <source>
        <dbReference type="PROSITE" id="PS51186"/>
    </source>
</evidence>
<evidence type="ECO:0000256" key="11">
    <source>
        <dbReference type="ARBA" id="ARBA00049454"/>
    </source>
</evidence>
<dbReference type="CDD" id="cd04301">
    <property type="entry name" value="NAT_SF"/>
    <property type="match status" value="1"/>
</dbReference>
<comment type="catalytic activity">
    <reaction evidence="9">
        <text>N-terminal L-methionyl-L-alanyl-[protein] + acetyl-CoA = N-terminal N(alpha)-acetyl-L-methionyl-L-alanyl-[protein] + CoA + H(+)</text>
        <dbReference type="Rhea" id="RHEA:50564"/>
        <dbReference type="Rhea" id="RHEA-COMP:12726"/>
        <dbReference type="Rhea" id="RHEA-COMP:12727"/>
        <dbReference type="ChEBI" id="CHEBI:15378"/>
        <dbReference type="ChEBI" id="CHEBI:57287"/>
        <dbReference type="ChEBI" id="CHEBI:57288"/>
        <dbReference type="ChEBI" id="CHEBI:133398"/>
        <dbReference type="ChEBI" id="CHEBI:133399"/>
        <dbReference type="EC" id="2.3.1.258"/>
    </reaction>
</comment>
<protein>
    <recommendedName>
        <fullName evidence="3">N-terminal methionine N(alpha)-acetyltransferase NatE</fullName>
        <ecNumber evidence="3">2.3.1.258</ecNumber>
    </recommendedName>
</protein>
<dbReference type="PANTHER" id="PTHR42919">
    <property type="entry name" value="N-ALPHA-ACETYLTRANSFERASE"/>
    <property type="match status" value="1"/>
</dbReference>
<dbReference type="EC" id="2.3.1.258" evidence="3"/>
<comment type="catalytic activity">
    <reaction evidence="5">
        <text>N-terminal L-methionyl-L-tyrosyl-[protein] + acetyl-CoA = N-terminal N(alpha)-acetyl-L-methionyl-L-tyrosyl-[protein] + CoA + H(+)</text>
        <dbReference type="Rhea" id="RHEA:50532"/>
        <dbReference type="Rhea" id="RHEA-COMP:12717"/>
        <dbReference type="Rhea" id="RHEA-COMP:12718"/>
        <dbReference type="ChEBI" id="CHEBI:15378"/>
        <dbReference type="ChEBI" id="CHEBI:57287"/>
        <dbReference type="ChEBI" id="CHEBI:57288"/>
        <dbReference type="ChEBI" id="CHEBI:133384"/>
        <dbReference type="ChEBI" id="CHEBI:133385"/>
        <dbReference type="EC" id="2.3.1.258"/>
    </reaction>
</comment>
<dbReference type="GO" id="GO:0031415">
    <property type="term" value="C:NatA complex"/>
    <property type="evidence" value="ECO:0007669"/>
    <property type="project" value="TreeGrafter"/>
</dbReference>
<dbReference type="InterPro" id="IPR051556">
    <property type="entry name" value="N-term/lysine_N-AcTrnsfr"/>
</dbReference>
<dbReference type="OrthoDB" id="41532at2759"/>
<evidence type="ECO:0000256" key="1">
    <source>
        <dbReference type="ARBA" id="ARBA00022679"/>
    </source>
</evidence>
<dbReference type="Pfam" id="PF00583">
    <property type="entry name" value="Acetyltransf_1"/>
    <property type="match status" value="1"/>
</dbReference>
<evidence type="ECO:0000313" key="14">
    <source>
        <dbReference type="EMBL" id="CAF0972709.1"/>
    </source>
</evidence>
<gene>
    <name evidence="13" type="ORF">BJG266_LOCUS2038</name>
    <name evidence="14" type="ORF">QVE165_LOCUS13420</name>
</gene>
<dbReference type="AlphaFoldDB" id="A0A814EQQ8"/>
<dbReference type="GO" id="GO:0120518">
    <property type="term" value="F:protein N-terminal-methionine acetyltransferase activity"/>
    <property type="evidence" value="ECO:0007669"/>
    <property type="project" value="UniProtKB-EC"/>
</dbReference>
<comment type="catalytic activity">
    <reaction evidence="10">
        <text>N-terminal L-methionyl-L-leucyl-[protein] + acetyl-CoA = N-terminal N(alpha)-acetyl-L-methionyl-L-leucyl-[protein] + CoA + H(+)</text>
        <dbReference type="Rhea" id="RHEA:50520"/>
        <dbReference type="Rhea" id="RHEA-COMP:12711"/>
        <dbReference type="Rhea" id="RHEA-COMP:12712"/>
        <dbReference type="ChEBI" id="CHEBI:15378"/>
        <dbReference type="ChEBI" id="CHEBI:57287"/>
        <dbReference type="ChEBI" id="CHEBI:57288"/>
        <dbReference type="ChEBI" id="CHEBI:133377"/>
        <dbReference type="ChEBI" id="CHEBI:133378"/>
        <dbReference type="EC" id="2.3.1.258"/>
    </reaction>
</comment>
<comment type="catalytic activity">
    <reaction evidence="4">
        <text>N-terminal L-methionyl-L-seryl-[protein] + acetyl-CoA = N-terminal N(alpha)-acetyl-L-methionyl-L-seryl-[protein] + CoA + H(+)</text>
        <dbReference type="Rhea" id="RHEA:50568"/>
        <dbReference type="Rhea" id="RHEA-COMP:12728"/>
        <dbReference type="Rhea" id="RHEA-COMP:12729"/>
        <dbReference type="ChEBI" id="CHEBI:15378"/>
        <dbReference type="ChEBI" id="CHEBI:57287"/>
        <dbReference type="ChEBI" id="CHEBI:57288"/>
        <dbReference type="ChEBI" id="CHEBI:133400"/>
        <dbReference type="ChEBI" id="CHEBI:133401"/>
        <dbReference type="EC" id="2.3.1.258"/>
    </reaction>
</comment>
<dbReference type="InterPro" id="IPR016181">
    <property type="entry name" value="Acyl_CoA_acyltransferase"/>
</dbReference>
<reference evidence="14" key="1">
    <citation type="submission" date="2021-02" db="EMBL/GenBank/DDBJ databases">
        <authorList>
            <person name="Nowell W R."/>
        </authorList>
    </citation>
    <scope>NUCLEOTIDE SEQUENCE</scope>
</reference>
<dbReference type="PANTHER" id="PTHR42919:SF8">
    <property type="entry name" value="N-ALPHA-ACETYLTRANSFERASE 50"/>
    <property type="match status" value="1"/>
</dbReference>
<sequence>MNWLLKRKKKKINDKSSHIEIYHNIQFPLDDILAVLYPLFGAYYPYDEFIYMIYTTNHIFCAYDKIKNLCIGCALLNNADANGGLYVMLFGVLQTNQSQGTGTHLLESVINWARQTGYKYIFLDVHVENFKAIGLYEKVGFLKSSFLPNYYIRTPKRPPHAIRMIVSLQQ</sequence>
<evidence type="ECO:0000256" key="10">
    <source>
        <dbReference type="ARBA" id="ARBA00049103"/>
    </source>
</evidence>
<evidence type="ECO:0000256" key="4">
    <source>
        <dbReference type="ARBA" id="ARBA00048251"/>
    </source>
</evidence>
<dbReference type="Proteomes" id="UP000663877">
    <property type="component" value="Unassembled WGS sequence"/>
</dbReference>
<keyword evidence="2" id="KW-0012">Acyltransferase</keyword>
<keyword evidence="1" id="KW-0808">Transferase</keyword>
<keyword evidence="15" id="KW-1185">Reference proteome</keyword>
<dbReference type="Proteomes" id="UP000663832">
    <property type="component" value="Unassembled WGS sequence"/>
</dbReference>
<dbReference type="EMBL" id="CAJNOI010000005">
    <property type="protein sequence ID" value="CAF0744251.1"/>
    <property type="molecule type" value="Genomic_DNA"/>
</dbReference>
<evidence type="ECO:0000256" key="5">
    <source>
        <dbReference type="ARBA" id="ARBA00048335"/>
    </source>
</evidence>
<evidence type="ECO:0000256" key="8">
    <source>
        <dbReference type="ARBA" id="ARBA00048799"/>
    </source>
</evidence>
<comment type="catalytic activity">
    <reaction evidence="7">
        <text>N-terminal L-methionyl-L-lysyl-[protein] + acetyl-CoA = N-terminal N(alpha)-acetyl-L-methionyl-L-lysyl-[protein] + CoA + H(+)</text>
        <dbReference type="Rhea" id="RHEA:50580"/>
        <dbReference type="Rhea" id="RHEA-COMP:12734"/>
        <dbReference type="Rhea" id="RHEA-COMP:12735"/>
        <dbReference type="ChEBI" id="CHEBI:15378"/>
        <dbReference type="ChEBI" id="CHEBI:57287"/>
        <dbReference type="ChEBI" id="CHEBI:57288"/>
        <dbReference type="ChEBI" id="CHEBI:133406"/>
        <dbReference type="ChEBI" id="CHEBI:133407"/>
        <dbReference type="EC" id="2.3.1.258"/>
    </reaction>
</comment>
<proteinExistence type="predicted"/>
<evidence type="ECO:0000313" key="15">
    <source>
        <dbReference type="Proteomes" id="UP000663832"/>
    </source>
</evidence>
<name>A0A814EQQ8_9BILA</name>
<comment type="caution">
    <text evidence="14">The sequence shown here is derived from an EMBL/GenBank/DDBJ whole genome shotgun (WGS) entry which is preliminary data.</text>
</comment>
<evidence type="ECO:0000256" key="3">
    <source>
        <dbReference type="ARBA" id="ARBA00039121"/>
    </source>
</evidence>
<dbReference type="SUPFAM" id="SSF55729">
    <property type="entry name" value="Acyl-CoA N-acyltransferases (Nat)"/>
    <property type="match status" value="1"/>
</dbReference>
<feature type="domain" description="N-acetyltransferase" evidence="12">
    <location>
        <begin position="19"/>
        <end position="169"/>
    </location>
</feature>
<comment type="catalytic activity">
    <reaction evidence="6">
        <text>N-terminal L-methionyl-L-phenylalanyl-[protein] + acetyl-CoA = N-terminal N(alpha)-acetyl-L-methionyl-L-phenylalanyl-[protein] + CoA + H(+)</text>
        <dbReference type="Rhea" id="RHEA:50528"/>
        <dbReference type="Rhea" id="RHEA-COMP:12715"/>
        <dbReference type="Rhea" id="RHEA-COMP:12716"/>
        <dbReference type="ChEBI" id="CHEBI:15378"/>
        <dbReference type="ChEBI" id="CHEBI:57287"/>
        <dbReference type="ChEBI" id="CHEBI:57288"/>
        <dbReference type="ChEBI" id="CHEBI:133382"/>
        <dbReference type="ChEBI" id="CHEBI:133383"/>
        <dbReference type="EC" id="2.3.1.258"/>
    </reaction>
</comment>
<comment type="catalytic activity">
    <reaction evidence="8">
        <text>N-terminal L-methionyl-L-valyl-[protein] + acetyl-CoA = N-terminal N(alpha)-acetyl-L-methionyl-L-valyl-[protein] + CoA + H(+)</text>
        <dbReference type="Rhea" id="RHEA:50572"/>
        <dbReference type="Rhea" id="RHEA-COMP:12730"/>
        <dbReference type="Rhea" id="RHEA-COMP:12731"/>
        <dbReference type="ChEBI" id="CHEBI:15378"/>
        <dbReference type="ChEBI" id="CHEBI:57287"/>
        <dbReference type="ChEBI" id="CHEBI:57288"/>
        <dbReference type="ChEBI" id="CHEBI:133402"/>
        <dbReference type="ChEBI" id="CHEBI:133403"/>
        <dbReference type="EC" id="2.3.1.258"/>
    </reaction>
</comment>